<dbReference type="GO" id="GO:0016020">
    <property type="term" value="C:membrane"/>
    <property type="evidence" value="ECO:0007669"/>
    <property type="project" value="UniProtKB-SubCell"/>
</dbReference>
<dbReference type="Proteomes" id="UP000236291">
    <property type="component" value="Unassembled WGS sequence"/>
</dbReference>
<dbReference type="PANTHER" id="PTHR47943">
    <property type="entry name" value="CYTOCHROME P450 93A3-LIKE"/>
    <property type="match status" value="1"/>
</dbReference>
<dbReference type="Gene3D" id="1.10.630.10">
    <property type="entry name" value="Cytochrome P450"/>
    <property type="match status" value="1"/>
</dbReference>
<keyword evidence="9" id="KW-0472">Membrane</keyword>
<comment type="similarity">
    <text evidence="3">Belongs to the cytochrome P450 family.</text>
</comment>
<comment type="caution">
    <text evidence="10">The sequence shown here is derived from an EMBL/GenBank/DDBJ whole genome shotgun (WGS) entry which is preliminary data.</text>
</comment>
<comment type="subcellular location">
    <subcellularLocation>
        <location evidence="2">Membrane</location>
    </subcellularLocation>
</comment>
<accession>A0A2K3JV10</accession>
<evidence type="ECO:0000256" key="1">
    <source>
        <dbReference type="ARBA" id="ARBA00001971"/>
    </source>
</evidence>
<evidence type="ECO:0000256" key="4">
    <source>
        <dbReference type="ARBA" id="ARBA00022617"/>
    </source>
</evidence>
<keyword evidence="7" id="KW-0408">Iron</keyword>
<dbReference type="GO" id="GO:0020037">
    <property type="term" value="F:heme binding"/>
    <property type="evidence" value="ECO:0007669"/>
    <property type="project" value="InterPro"/>
</dbReference>
<keyword evidence="6" id="KW-0560">Oxidoreductase</keyword>
<evidence type="ECO:0000313" key="10">
    <source>
        <dbReference type="EMBL" id="PNX57838.1"/>
    </source>
</evidence>
<organism evidence="10 11">
    <name type="scientific">Trifolium pratense</name>
    <name type="common">Red clover</name>
    <dbReference type="NCBI Taxonomy" id="57577"/>
    <lineage>
        <taxon>Eukaryota</taxon>
        <taxon>Viridiplantae</taxon>
        <taxon>Streptophyta</taxon>
        <taxon>Embryophyta</taxon>
        <taxon>Tracheophyta</taxon>
        <taxon>Spermatophyta</taxon>
        <taxon>Magnoliopsida</taxon>
        <taxon>eudicotyledons</taxon>
        <taxon>Gunneridae</taxon>
        <taxon>Pentapetalae</taxon>
        <taxon>rosids</taxon>
        <taxon>fabids</taxon>
        <taxon>Fabales</taxon>
        <taxon>Fabaceae</taxon>
        <taxon>Papilionoideae</taxon>
        <taxon>50 kb inversion clade</taxon>
        <taxon>NPAAA clade</taxon>
        <taxon>Hologalegina</taxon>
        <taxon>IRL clade</taxon>
        <taxon>Trifolieae</taxon>
        <taxon>Trifolium</taxon>
    </lineage>
</organism>
<dbReference type="InterPro" id="IPR036396">
    <property type="entry name" value="Cyt_P450_sf"/>
</dbReference>
<gene>
    <name evidence="10" type="ORF">L195_g050607</name>
</gene>
<keyword evidence="8" id="KW-0503">Monooxygenase</keyword>
<evidence type="ECO:0000256" key="8">
    <source>
        <dbReference type="ARBA" id="ARBA00023033"/>
    </source>
</evidence>
<dbReference type="PANTHER" id="PTHR47943:SF9">
    <property type="entry name" value="CYTOCHROME P450"/>
    <property type="match status" value="1"/>
</dbReference>
<evidence type="ECO:0000256" key="6">
    <source>
        <dbReference type="ARBA" id="ARBA00023002"/>
    </source>
</evidence>
<evidence type="ECO:0000256" key="3">
    <source>
        <dbReference type="ARBA" id="ARBA00010617"/>
    </source>
</evidence>
<keyword evidence="4" id="KW-0349">Heme</keyword>
<evidence type="ECO:0000256" key="7">
    <source>
        <dbReference type="ARBA" id="ARBA00023004"/>
    </source>
</evidence>
<protein>
    <submittedName>
        <fullName evidence="10">Cytochrome p450 71a1-like protein</fullName>
    </submittedName>
</protein>
<dbReference type="Pfam" id="PF00067">
    <property type="entry name" value="p450"/>
    <property type="match status" value="1"/>
</dbReference>
<sequence length="136" mass="15262">MSFQLGQVPAIVISSSKVAESFLITNDIVFANRPNIIGAEIMSYGCKGMSFSKYGPYWRSVRKLCASKLLSPSKVEMFGPIRKEKLDVLVKSLEKGSLVSEVVNVSEVVENLIEDIVYKMVLSRSKYDQFDLKRCI</sequence>
<dbReference type="GO" id="GO:0005506">
    <property type="term" value="F:iron ion binding"/>
    <property type="evidence" value="ECO:0007669"/>
    <property type="project" value="InterPro"/>
</dbReference>
<evidence type="ECO:0000256" key="2">
    <source>
        <dbReference type="ARBA" id="ARBA00004370"/>
    </source>
</evidence>
<name>A0A2K3JV10_TRIPR</name>
<dbReference type="GO" id="GO:0016705">
    <property type="term" value="F:oxidoreductase activity, acting on paired donors, with incorporation or reduction of molecular oxygen"/>
    <property type="evidence" value="ECO:0007669"/>
    <property type="project" value="InterPro"/>
</dbReference>
<proteinExistence type="inferred from homology"/>
<reference evidence="10 11" key="2">
    <citation type="journal article" date="2017" name="Front. Plant Sci.">
        <title>Gene Classification and Mining of Molecular Markers Useful in Red Clover (Trifolium pratense) Breeding.</title>
        <authorList>
            <person name="Istvanek J."/>
            <person name="Dluhosova J."/>
            <person name="Dluhos P."/>
            <person name="Patkova L."/>
            <person name="Nedelnik J."/>
            <person name="Repkova J."/>
        </authorList>
    </citation>
    <scope>NUCLEOTIDE SEQUENCE [LARGE SCALE GENOMIC DNA]</scope>
    <source>
        <strain evidence="11">cv. Tatra</strain>
        <tissue evidence="10">Young leaves</tissue>
    </source>
</reference>
<dbReference type="EMBL" id="ASHM01077306">
    <property type="protein sequence ID" value="PNX57838.1"/>
    <property type="molecule type" value="Genomic_DNA"/>
</dbReference>
<evidence type="ECO:0000313" key="11">
    <source>
        <dbReference type="Proteomes" id="UP000236291"/>
    </source>
</evidence>
<evidence type="ECO:0000256" key="5">
    <source>
        <dbReference type="ARBA" id="ARBA00022723"/>
    </source>
</evidence>
<dbReference type="STRING" id="57577.A0A2K3JV10"/>
<evidence type="ECO:0000256" key="9">
    <source>
        <dbReference type="ARBA" id="ARBA00023136"/>
    </source>
</evidence>
<dbReference type="SUPFAM" id="SSF48264">
    <property type="entry name" value="Cytochrome P450"/>
    <property type="match status" value="1"/>
</dbReference>
<reference evidence="10 11" key="1">
    <citation type="journal article" date="2014" name="Am. J. Bot.">
        <title>Genome assembly and annotation for red clover (Trifolium pratense; Fabaceae).</title>
        <authorList>
            <person name="Istvanek J."/>
            <person name="Jaros M."/>
            <person name="Krenek A."/>
            <person name="Repkova J."/>
        </authorList>
    </citation>
    <scope>NUCLEOTIDE SEQUENCE [LARGE SCALE GENOMIC DNA]</scope>
    <source>
        <strain evidence="11">cv. Tatra</strain>
        <tissue evidence="10">Young leaves</tissue>
    </source>
</reference>
<keyword evidence="5" id="KW-0479">Metal-binding</keyword>
<dbReference type="InterPro" id="IPR001128">
    <property type="entry name" value="Cyt_P450"/>
</dbReference>
<dbReference type="AlphaFoldDB" id="A0A2K3JV10"/>
<dbReference type="GO" id="GO:0004497">
    <property type="term" value="F:monooxygenase activity"/>
    <property type="evidence" value="ECO:0007669"/>
    <property type="project" value="UniProtKB-KW"/>
</dbReference>
<comment type="cofactor">
    <cofactor evidence="1">
        <name>heme</name>
        <dbReference type="ChEBI" id="CHEBI:30413"/>
    </cofactor>
</comment>